<reference evidence="3" key="1">
    <citation type="submission" date="2025-08" db="UniProtKB">
        <authorList>
            <consortium name="RefSeq"/>
        </authorList>
    </citation>
    <scope>IDENTIFICATION</scope>
    <source>
        <strain evidence="3">15112-1751.03</strain>
        <tissue evidence="3">Whole Adult</tissue>
    </source>
</reference>
<keyword evidence="1" id="KW-0472">Membrane</keyword>
<keyword evidence="1" id="KW-1133">Transmembrane helix</keyword>
<dbReference type="RefSeq" id="XP_034116315.1">
    <property type="nucleotide sequence ID" value="XM_034260424.2"/>
</dbReference>
<evidence type="ECO:0000313" key="3">
    <source>
        <dbReference type="RefSeq" id="XP_034116315.1"/>
    </source>
</evidence>
<sequence length="196" mass="21834">MFVQQHKMQPLKRFTQCGSLTMLFGVFIILFGVSSTALTTFGKTNNQPPPTQTPTVKGRECSTHEDCSAIERTSCVRDPNDYKLRCLCGDDSPPANGLCPDVLKGLRHKCNNNNDCEDGMVCQFENNNNRTIGVSKFMSSKIKQCLCDNDNGYVEDILHDICNGANDSYLVNILVYVCSLMTPFAFSAFMAIKKNF</sequence>
<protein>
    <submittedName>
        <fullName evidence="3">Uncharacterized protein LOC117575952 isoform X1</fullName>
    </submittedName>
</protein>
<evidence type="ECO:0000256" key="1">
    <source>
        <dbReference type="SAM" id="Phobius"/>
    </source>
</evidence>
<feature type="transmembrane region" description="Helical" evidence="1">
    <location>
        <begin position="20"/>
        <end position="41"/>
    </location>
</feature>
<keyword evidence="2" id="KW-1185">Reference proteome</keyword>
<name>A0A6P8XYC9_DROAB</name>
<evidence type="ECO:0000313" key="2">
    <source>
        <dbReference type="Proteomes" id="UP000515160"/>
    </source>
</evidence>
<dbReference type="GeneID" id="117575952"/>
<gene>
    <name evidence="3" type="primary">LOC117575952</name>
</gene>
<dbReference type="CTD" id="42961"/>
<dbReference type="Proteomes" id="UP000515160">
    <property type="component" value="Chromosome 2R"/>
</dbReference>
<accession>A0A6P8XYC9</accession>
<proteinExistence type="predicted"/>
<feature type="transmembrane region" description="Helical" evidence="1">
    <location>
        <begin position="173"/>
        <end position="192"/>
    </location>
</feature>
<keyword evidence="1" id="KW-0812">Transmembrane</keyword>
<dbReference type="AlphaFoldDB" id="A0A6P8XYC9"/>
<organism evidence="2 3">
    <name type="scientific">Drosophila albomicans</name>
    <name type="common">Fruit fly</name>
    <dbReference type="NCBI Taxonomy" id="7291"/>
    <lineage>
        <taxon>Eukaryota</taxon>
        <taxon>Metazoa</taxon>
        <taxon>Ecdysozoa</taxon>
        <taxon>Arthropoda</taxon>
        <taxon>Hexapoda</taxon>
        <taxon>Insecta</taxon>
        <taxon>Pterygota</taxon>
        <taxon>Neoptera</taxon>
        <taxon>Endopterygota</taxon>
        <taxon>Diptera</taxon>
        <taxon>Brachycera</taxon>
        <taxon>Muscomorpha</taxon>
        <taxon>Ephydroidea</taxon>
        <taxon>Drosophilidae</taxon>
        <taxon>Drosophila</taxon>
    </lineage>
</organism>
<dbReference type="OrthoDB" id="8193455at2759"/>